<evidence type="ECO:0000256" key="3">
    <source>
        <dbReference type="ARBA" id="ARBA00023054"/>
    </source>
</evidence>
<evidence type="ECO:0000256" key="5">
    <source>
        <dbReference type="SAM" id="MobiDB-lite"/>
    </source>
</evidence>
<feature type="region of interest" description="Disordered" evidence="5">
    <location>
        <begin position="173"/>
        <end position="325"/>
    </location>
</feature>
<feature type="compositionally biased region" description="Basic and acidic residues" evidence="5">
    <location>
        <begin position="94"/>
        <end position="129"/>
    </location>
</feature>
<keyword evidence="2" id="KW-0333">Golgi apparatus</keyword>
<feature type="domain" description="TATA element modulatory factor 1 TATA binding" evidence="6">
    <location>
        <begin position="859"/>
        <end position="964"/>
    </location>
</feature>
<dbReference type="AlphaFoldDB" id="A0AA86SHQ1"/>
<dbReference type="InterPro" id="IPR022092">
    <property type="entry name" value="TMF_DNA-bd"/>
</dbReference>
<feature type="coiled-coil region" evidence="4">
    <location>
        <begin position="871"/>
        <end position="912"/>
    </location>
</feature>
<feature type="compositionally biased region" description="Polar residues" evidence="5">
    <location>
        <begin position="287"/>
        <end position="301"/>
    </location>
</feature>
<feature type="compositionally biased region" description="Basic and acidic residues" evidence="5">
    <location>
        <begin position="176"/>
        <end position="195"/>
    </location>
</feature>
<dbReference type="Pfam" id="PF12329">
    <property type="entry name" value="TMF_DNA_bd"/>
    <property type="match status" value="1"/>
</dbReference>
<dbReference type="Pfam" id="PF12325">
    <property type="entry name" value="TMF_TATA_bd"/>
    <property type="match status" value="1"/>
</dbReference>
<dbReference type="Pfam" id="PF04749">
    <property type="entry name" value="PLAC8"/>
    <property type="match status" value="1"/>
</dbReference>
<organism evidence="7 8">
    <name type="scientific">Sphenostylis stenocarpa</name>
    <dbReference type="NCBI Taxonomy" id="92480"/>
    <lineage>
        <taxon>Eukaryota</taxon>
        <taxon>Viridiplantae</taxon>
        <taxon>Streptophyta</taxon>
        <taxon>Embryophyta</taxon>
        <taxon>Tracheophyta</taxon>
        <taxon>Spermatophyta</taxon>
        <taxon>Magnoliopsida</taxon>
        <taxon>eudicotyledons</taxon>
        <taxon>Gunneridae</taxon>
        <taxon>Pentapetalae</taxon>
        <taxon>rosids</taxon>
        <taxon>fabids</taxon>
        <taxon>Fabales</taxon>
        <taxon>Fabaceae</taxon>
        <taxon>Papilionoideae</taxon>
        <taxon>50 kb inversion clade</taxon>
        <taxon>NPAAA clade</taxon>
        <taxon>indigoferoid/millettioid clade</taxon>
        <taxon>Phaseoleae</taxon>
        <taxon>Sphenostylis</taxon>
    </lineage>
</organism>
<dbReference type="PANTHER" id="PTHR47347:SF2">
    <property type="entry name" value="GOLGIN CANDIDATE 5"/>
    <property type="match status" value="1"/>
</dbReference>
<accession>A0AA86SHQ1</accession>
<evidence type="ECO:0000256" key="2">
    <source>
        <dbReference type="ARBA" id="ARBA00023034"/>
    </source>
</evidence>
<evidence type="ECO:0000259" key="6">
    <source>
        <dbReference type="Pfam" id="PF12325"/>
    </source>
</evidence>
<feature type="coiled-coil region" evidence="4">
    <location>
        <begin position="356"/>
        <end position="441"/>
    </location>
</feature>
<feature type="compositionally biased region" description="Low complexity" evidence="5">
    <location>
        <begin position="305"/>
        <end position="322"/>
    </location>
</feature>
<feature type="compositionally biased region" description="Polar residues" evidence="5">
    <location>
        <begin position="271"/>
        <end position="280"/>
    </location>
</feature>
<dbReference type="InterPro" id="IPR006461">
    <property type="entry name" value="PLAC_motif_containing"/>
</dbReference>
<evidence type="ECO:0000256" key="1">
    <source>
        <dbReference type="ARBA" id="ARBA00004555"/>
    </source>
</evidence>
<protein>
    <recommendedName>
        <fullName evidence="6">TATA element modulatory factor 1 TATA binding domain-containing protein</fullName>
    </recommendedName>
</protein>
<feature type="coiled-coil region" evidence="4">
    <location>
        <begin position="659"/>
        <end position="791"/>
    </location>
</feature>
<evidence type="ECO:0000256" key="4">
    <source>
        <dbReference type="SAM" id="Coils"/>
    </source>
</evidence>
<dbReference type="NCBIfam" id="TIGR01571">
    <property type="entry name" value="A_thal_Cys_rich"/>
    <property type="match status" value="1"/>
</dbReference>
<proteinExistence type="predicted"/>
<feature type="region of interest" description="Disordered" evidence="5">
    <location>
        <begin position="72"/>
        <end position="155"/>
    </location>
</feature>
<evidence type="ECO:0000313" key="8">
    <source>
        <dbReference type="Proteomes" id="UP001189624"/>
    </source>
</evidence>
<name>A0AA86SHQ1_9FABA</name>
<keyword evidence="3 4" id="KW-0175">Coiled coil</keyword>
<sequence length="1178" mass="133097">MAWFSGKKSWGNFPDLAGAVNKLQESVKNIEKNFDSALGFEENAESSNEAAGPWPISTDRKALFNPVMAFIGNKSEESTEEMSEKDESSQQESETEKSAEKPESLDHTLVDVGKKSLETDNEVHVKADETTAQEENKEEDGEHTESAADGIIAQNLDHGKDEQHLLEMPVELPESPVEKFESSDSVDHSQEKEIADVETSVSPVSMQLMPPSLADKVVDGVISETSDGRETSQVETQDESKEEREQAEESVKRVSSAQHGASGDGEKRYDTNTSVLQSVASKEVGNFDQSNIEQLSSASPRNESSKVVTEVVSSENETTANENESDHFAHDVETGMKEHHMSTERTMSDSGSMIELERVKRELKMMEAALQGAARQAQAKADEIAKLMNDNEQLKAVVEDFKRKSNEAEVESLREEYHQRVATLERKVYALTKERDTLRREQSKKSDAAALLKEKDEIITQVMAEGEELSKKQAAQESTIRKLRAQIRDLEEEKKGLTTKLQVEENKVESIKRDKTATEKLLQETIEKHQNEIAAQKEYYTNALAAAKEAEALAEARVNNEARTELESRLREAEERESMLIQALEELRQTLSRKEQQAVFKEDMLRRDIEDLQKRYQASERRCEELITQVPESTRPLLRQIEAMQETNARRAEAWAAVERTLNSRLQEAEAKAATAEERERSVNERLSQTLSRINVLEAQISCLRAEQTQLSRTLEKERQRAAESRQEYLAAKEEADTQEGRVRQLEEEIRDIRQKYKQELQEALIHREHLQQEIEKEKAARAELERTARANSAPLSNQTTTTKLTSAFENGNLSRKISSASSLGSLEESHFLQASLDSSDSISERRNPGEVSMSPYYVKSMTPSSFEAALRQKEGELASYMSRLASLESIRDSLADELVKMTEQCEKLRGEAAVLPGLRSELEALRRRHSAALELMGERDEELEELRADIVDLKEMYREQVNLLVNKSDNILENNALGLWRMIRSDQVSVGLFVRTSQENKKKGEMQAKEDQNIQQNEAVGSIAPRYESDTIQPIGSPWSTGLFDCHENQTNAVMTSFFPCVTFGQIAEILDGGELSCHLGSFIYLLMMPALCSQWIMGSKYRTKLRKRYNLVEAPYTDIVSHIFCPCCSLCQEFRELQIRGLDPALGWNGILAQKHAKQQSDQTLKNPPSNQFMSK</sequence>
<dbReference type="Gramene" id="rna-AYBTSS11_LOCUS16028">
    <property type="protein sequence ID" value="CAJ1955252.1"/>
    <property type="gene ID" value="gene-AYBTSS11_LOCUS16028"/>
</dbReference>
<dbReference type="Proteomes" id="UP001189624">
    <property type="component" value="Chromosome 5"/>
</dbReference>
<feature type="coiled-coil region" evidence="4">
    <location>
        <begin position="556"/>
        <end position="629"/>
    </location>
</feature>
<evidence type="ECO:0000313" key="7">
    <source>
        <dbReference type="EMBL" id="CAJ1955252.1"/>
    </source>
</evidence>
<gene>
    <name evidence="7" type="ORF">AYBTSS11_LOCUS16028</name>
</gene>
<dbReference type="EMBL" id="OY731402">
    <property type="protein sequence ID" value="CAJ1955252.1"/>
    <property type="molecule type" value="Genomic_DNA"/>
</dbReference>
<keyword evidence="8" id="KW-1185">Reference proteome</keyword>
<dbReference type="GO" id="GO:0005794">
    <property type="term" value="C:Golgi apparatus"/>
    <property type="evidence" value="ECO:0007669"/>
    <property type="project" value="UniProtKB-SubCell"/>
</dbReference>
<dbReference type="PANTHER" id="PTHR47347">
    <property type="entry name" value="GOLGIN CANDIDATE 5"/>
    <property type="match status" value="1"/>
</dbReference>
<feature type="coiled-coil region" evidence="4">
    <location>
        <begin position="937"/>
        <end position="964"/>
    </location>
</feature>
<feature type="compositionally biased region" description="Basic and acidic residues" evidence="5">
    <location>
        <begin position="226"/>
        <end position="252"/>
    </location>
</feature>
<comment type="subcellular location">
    <subcellularLocation>
        <location evidence="1">Golgi apparatus</location>
    </subcellularLocation>
</comment>
<feature type="coiled-coil region" evidence="4">
    <location>
        <begin position="473"/>
        <end position="514"/>
    </location>
</feature>
<dbReference type="InterPro" id="IPR022091">
    <property type="entry name" value="TMF_TATA-bd"/>
</dbReference>
<reference evidence="7" key="1">
    <citation type="submission" date="2023-10" db="EMBL/GenBank/DDBJ databases">
        <authorList>
            <person name="Domelevo Entfellner J.-B."/>
        </authorList>
    </citation>
    <scope>NUCLEOTIDE SEQUENCE</scope>
</reference>